<dbReference type="EMBL" id="JAGPXF010000007">
    <property type="protein sequence ID" value="KAH7236461.1"/>
    <property type="molecule type" value="Genomic_DNA"/>
</dbReference>
<keyword evidence="3" id="KW-1185">Reference proteome</keyword>
<organism evidence="2 3">
    <name type="scientific">Fusarium tricinctum</name>
    <dbReference type="NCBI Taxonomy" id="61284"/>
    <lineage>
        <taxon>Eukaryota</taxon>
        <taxon>Fungi</taxon>
        <taxon>Dikarya</taxon>
        <taxon>Ascomycota</taxon>
        <taxon>Pezizomycotina</taxon>
        <taxon>Sordariomycetes</taxon>
        <taxon>Hypocreomycetidae</taxon>
        <taxon>Hypocreales</taxon>
        <taxon>Nectriaceae</taxon>
        <taxon>Fusarium</taxon>
        <taxon>Fusarium tricinctum species complex</taxon>
    </lineage>
</organism>
<evidence type="ECO:0000256" key="1">
    <source>
        <dbReference type="SAM" id="SignalP"/>
    </source>
</evidence>
<proteinExistence type="predicted"/>
<dbReference type="AlphaFoldDB" id="A0A8K0RLP7"/>
<keyword evidence="1" id="KW-0732">Signal</keyword>
<accession>A0A8K0RLP7</accession>
<gene>
    <name evidence="2" type="ORF">BKA59DRAFT_516981</name>
</gene>
<comment type="caution">
    <text evidence="2">The sequence shown here is derived from an EMBL/GenBank/DDBJ whole genome shotgun (WGS) entry which is preliminary data.</text>
</comment>
<dbReference type="Proteomes" id="UP000813427">
    <property type="component" value="Unassembled WGS sequence"/>
</dbReference>
<protein>
    <submittedName>
        <fullName evidence="2">Uncharacterized protein</fullName>
    </submittedName>
</protein>
<reference evidence="2" key="1">
    <citation type="journal article" date="2021" name="Nat. Commun.">
        <title>Genetic determinants of endophytism in the Arabidopsis root mycobiome.</title>
        <authorList>
            <person name="Mesny F."/>
            <person name="Miyauchi S."/>
            <person name="Thiergart T."/>
            <person name="Pickel B."/>
            <person name="Atanasova L."/>
            <person name="Karlsson M."/>
            <person name="Huettel B."/>
            <person name="Barry K.W."/>
            <person name="Haridas S."/>
            <person name="Chen C."/>
            <person name="Bauer D."/>
            <person name="Andreopoulos W."/>
            <person name="Pangilinan J."/>
            <person name="LaButti K."/>
            <person name="Riley R."/>
            <person name="Lipzen A."/>
            <person name="Clum A."/>
            <person name="Drula E."/>
            <person name="Henrissat B."/>
            <person name="Kohler A."/>
            <person name="Grigoriev I.V."/>
            <person name="Martin F.M."/>
            <person name="Hacquard S."/>
        </authorList>
    </citation>
    <scope>NUCLEOTIDE SEQUENCE</scope>
    <source>
        <strain evidence="2">MPI-SDFR-AT-0068</strain>
    </source>
</reference>
<dbReference type="OrthoDB" id="5383526at2759"/>
<sequence length="191" mass="20514">MLFSSVILGLAATVAAVDIRFYSNNQGACYSGPWIGCPNANPNFCCTATGRFYATVGIVAVPGDWTLTANGYRGAGCESWQQAAIGRGRDFCLGATGYSMSGAFYWFGDGRKRSADQKCEGTEKATQLGLEDGSVYDISDLSDNDVEEMPTPTSPGPIARPIFRRYRSVALANDGTATEDLPHLTLLRRVK</sequence>
<feature type="chain" id="PRO_5035467002" evidence="1">
    <location>
        <begin position="17"/>
        <end position="191"/>
    </location>
</feature>
<name>A0A8K0RLP7_9HYPO</name>
<feature type="signal peptide" evidence="1">
    <location>
        <begin position="1"/>
        <end position="16"/>
    </location>
</feature>
<evidence type="ECO:0000313" key="2">
    <source>
        <dbReference type="EMBL" id="KAH7236461.1"/>
    </source>
</evidence>
<evidence type="ECO:0000313" key="3">
    <source>
        <dbReference type="Proteomes" id="UP000813427"/>
    </source>
</evidence>